<dbReference type="InterPro" id="IPR043795">
    <property type="entry name" value="N-alpha-Ac-DABA-like"/>
</dbReference>
<organism evidence="7 8">
    <name type="scientific">Ancylomarina salipaludis</name>
    <dbReference type="NCBI Taxonomy" id="2501299"/>
    <lineage>
        <taxon>Bacteria</taxon>
        <taxon>Pseudomonadati</taxon>
        <taxon>Bacteroidota</taxon>
        <taxon>Bacteroidia</taxon>
        <taxon>Marinilabiliales</taxon>
        <taxon>Marinifilaceae</taxon>
        <taxon>Ancylomarina</taxon>
    </lineage>
</organism>
<dbReference type="PANTHER" id="PTHR37326">
    <property type="entry name" value="BLL3975 PROTEIN"/>
    <property type="match status" value="1"/>
</dbReference>
<evidence type="ECO:0000313" key="7">
    <source>
        <dbReference type="EMBL" id="RXQ92151.1"/>
    </source>
</evidence>
<dbReference type="GO" id="GO:0046872">
    <property type="term" value="F:metal ion binding"/>
    <property type="evidence" value="ECO:0007669"/>
    <property type="project" value="UniProtKB-KW"/>
</dbReference>
<protein>
    <recommendedName>
        <fullName evidence="6">Succinylglutamate desuccinylase/Aspartoacylase catalytic domain-containing protein</fullName>
    </recommendedName>
</protein>
<evidence type="ECO:0000313" key="8">
    <source>
        <dbReference type="Proteomes" id="UP000289703"/>
    </source>
</evidence>
<sequence>MEAALVFNKKKDFLQVLLGFIFVSFFSNILVAQNNKTFTVGSIEADQGEMAKGSLSIEKGIDEGTFIPITIINGAKSGPVLTLVAGIHGTEYVPIITAQKLVKEITPDELSGTLIIVHIANIPAFSSRSDYSSPIDYKNLNRIFPGKIDGTVSERIAFTLSNEIMSKSDYYIDMHGGEFNERIIDYLYFYYGCPDGDLCKKSYQLAHAMGNKYLFPDKYNSVPDSLPSGYSDLEAFRRGVASITLEWGDQGAVKPEEIDKALKGIKNVMKTIGMLEGKPFINENPVYLINEKLVNSNYDGILFTFVDRAQYITKGTLIGYTTDYWGNVLEEYHSPISGIVVVVKICPSINKGESVFRIAEPVDEYKE</sequence>
<keyword evidence="2" id="KW-0479">Metal-binding</keyword>
<dbReference type="OrthoDB" id="9782876at2"/>
<evidence type="ECO:0000259" key="6">
    <source>
        <dbReference type="Pfam" id="PF24827"/>
    </source>
</evidence>
<dbReference type="Proteomes" id="UP000289703">
    <property type="component" value="Unassembled WGS sequence"/>
</dbReference>
<name>A0A4Q1JL01_9BACT</name>
<dbReference type="PANTHER" id="PTHR37326:SF1">
    <property type="entry name" value="BLL3975 PROTEIN"/>
    <property type="match status" value="1"/>
</dbReference>
<keyword evidence="5" id="KW-0812">Transmembrane</keyword>
<reference evidence="7 8" key="1">
    <citation type="submission" date="2019-01" db="EMBL/GenBank/DDBJ databases">
        <title>Ancylomarina salipaludis sp. nov., isolated from a salt marsh.</title>
        <authorList>
            <person name="Yoon J.-H."/>
        </authorList>
    </citation>
    <scope>NUCLEOTIDE SEQUENCE [LARGE SCALE GENOMIC DNA]</scope>
    <source>
        <strain evidence="7 8">SHSM-M15</strain>
    </source>
</reference>
<evidence type="ECO:0000256" key="1">
    <source>
        <dbReference type="ARBA" id="ARBA00001947"/>
    </source>
</evidence>
<feature type="domain" description="Succinylglutamate desuccinylase/Aspartoacylase catalytic" evidence="6">
    <location>
        <begin position="78"/>
        <end position="271"/>
    </location>
</feature>
<evidence type="ECO:0000256" key="4">
    <source>
        <dbReference type="ARBA" id="ARBA00022833"/>
    </source>
</evidence>
<dbReference type="AlphaFoldDB" id="A0A4Q1JL01"/>
<dbReference type="GO" id="GO:0016788">
    <property type="term" value="F:hydrolase activity, acting on ester bonds"/>
    <property type="evidence" value="ECO:0007669"/>
    <property type="project" value="InterPro"/>
</dbReference>
<dbReference type="InterPro" id="IPR055438">
    <property type="entry name" value="AstE_AspA_cat"/>
</dbReference>
<keyword evidence="5" id="KW-1133">Transmembrane helix</keyword>
<proteinExistence type="predicted"/>
<comment type="cofactor">
    <cofactor evidence="1">
        <name>Zn(2+)</name>
        <dbReference type="ChEBI" id="CHEBI:29105"/>
    </cofactor>
</comment>
<keyword evidence="8" id="KW-1185">Reference proteome</keyword>
<dbReference type="InterPro" id="IPR053138">
    <property type="entry name" value="N-alpha-Ac-DABA_deacetylase"/>
</dbReference>
<keyword evidence="4" id="KW-0862">Zinc</keyword>
<dbReference type="SUPFAM" id="SSF53187">
    <property type="entry name" value="Zn-dependent exopeptidases"/>
    <property type="match status" value="1"/>
</dbReference>
<accession>A0A4Q1JL01</accession>
<keyword evidence="3" id="KW-0378">Hydrolase</keyword>
<dbReference type="PIRSF" id="PIRSF039012">
    <property type="entry name" value="ASP"/>
    <property type="match status" value="1"/>
</dbReference>
<keyword evidence="5" id="KW-0472">Membrane</keyword>
<comment type="caution">
    <text evidence="7">The sequence shown here is derived from an EMBL/GenBank/DDBJ whole genome shotgun (WGS) entry which is preliminary data.</text>
</comment>
<evidence type="ECO:0000256" key="2">
    <source>
        <dbReference type="ARBA" id="ARBA00022723"/>
    </source>
</evidence>
<dbReference type="GO" id="GO:0016811">
    <property type="term" value="F:hydrolase activity, acting on carbon-nitrogen (but not peptide) bonds, in linear amides"/>
    <property type="evidence" value="ECO:0007669"/>
    <property type="project" value="InterPro"/>
</dbReference>
<evidence type="ECO:0000256" key="3">
    <source>
        <dbReference type="ARBA" id="ARBA00022801"/>
    </source>
</evidence>
<dbReference type="Gene3D" id="3.40.630.10">
    <property type="entry name" value="Zn peptidases"/>
    <property type="match status" value="1"/>
</dbReference>
<dbReference type="EMBL" id="SAXA01000010">
    <property type="protein sequence ID" value="RXQ92151.1"/>
    <property type="molecule type" value="Genomic_DNA"/>
</dbReference>
<dbReference type="Pfam" id="PF24827">
    <property type="entry name" value="AstE_AspA_cat"/>
    <property type="match status" value="1"/>
</dbReference>
<gene>
    <name evidence="7" type="ORF">EO244_11410</name>
</gene>
<feature type="transmembrane region" description="Helical" evidence="5">
    <location>
        <begin position="12"/>
        <end position="32"/>
    </location>
</feature>
<evidence type="ECO:0000256" key="5">
    <source>
        <dbReference type="SAM" id="Phobius"/>
    </source>
</evidence>